<dbReference type="InterPro" id="IPR034593">
    <property type="entry name" value="DgoD-like"/>
</dbReference>
<dbReference type="Gene3D" id="3.20.20.120">
    <property type="entry name" value="Enolase-like C-terminal domain"/>
    <property type="match status" value="1"/>
</dbReference>
<evidence type="ECO:0000313" key="4">
    <source>
        <dbReference type="Proteomes" id="UP000319818"/>
    </source>
</evidence>
<dbReference type="OrthoDB" id="9796450at2"/>
<dbReference type="Pfam" id="PF13378">
    <property type="entry name" value="MR_MLE_C"/>
    <property type="match status" value="1"/>
</dbReference>
<dbReference type="PANTHER" id="PTHR48080">
    <property type="entry name" value="D-GALACTONATE DEHYDRATASE-RELATED"/>
    <property type="match status" value="1"/>
</dbReference>
<evidence type="ECO:0000256" key="1">
    <source>
        <dbReference type="ARBA" id="ARBA00023239"/>
    </source>
</evidence>
<dbReference type="SMART" id="SM00922">
    <property type="entry name" value="MR_MLE"/>
    <property type="match status" value="1"/>
</dbReference>
<dbReference type="SUPFAM" id="SSF54826">
    <property type="entry name" value="Enolase N-terminal domain-like"/>
    <property type="match status" value="1"/>
</dbReference>
<dbReference type="SFLD" id="SFLDS00001">
    <property type="entry name" value="Enolase"/>
    <property type="match status" value="1"/>
</dbReference>
<dbReference type="Pfam" id="PF02746">
    <property type="entry name" value="MR_MLE_N"/>
    <property type="match status" value="1"/>
</dbReference>
<protein>
    <submittedName>
        <fullName evidence="3">L-alanine-DL-glutamate epimerase-like enolase superfamily enzyme</fullName>
    </submittedName>
</protein>
<dbReference type="InterPro" id="IPR029065">
    <property type="entry name" value="Enolase_C-like"/>
</dbReference>
<evidence type="ECO:0000313" key="3">
    <source>
        <dbReference type="EMBL" id="TQM36872.1"/>
    </source>
</evidence>
<dbReference type="InterPro" id="IPR029017">
    <property type="entry name" value="Enolase-like_N"/>
</dbReference>
<dbReference type="SUPFAM" id="SSF51604">
    <property type="entry name" value="Enolase C-terminal domain-like"/>
    <property type="match status" value="1"/>
</dbReference>
<organism evidence="3 4">
    <name type="scientific">Pseudonocardia cypriaca</name>
    <dbReference type="NCBI Taxonomy" id="882449"/>
    <lineage>
        <taxon>Bacteria</taxon>
        <taxon>Bacillati</taxon>
        <taxon>Actinomycetota</taxon>
        <taxon>Actinomycetes</taxon>
        <taxon>Pseudonocardiales</taxon>
        <taxon>Pseudonocardiaceae</taxon>
        <taxon>Pseudonocardia</taxon>
    </lineage>
</organism>
<dbReference type="InterPro" id="IPR013341">
    <property type="entry name" value="Mandelate_racemase_N_dom"/>
</dbReference>
<comment type="caution">
    <text evidence="3">The sequence shown here is derived from an EMBL/GenBank/DDBJ whole genome shotgun (WGS) entry which is preliminary data.</text>
</comment>
<sequence>MKIQRIETLVREQLAVVRVTTDDGVVGIGQTAPYQAAISAHVLHTMVAPLFLGKDPWDVETLVDECVRVHYKFPSSFLHRALAGVDTALWDVLGKVTGQPVAKLIGGHARESVSMYASSMQRGITPEAEAERLAGLVAERGFRAVKIRVGAAMGRDADAAPGRTERIVPHVREVLGDGVAISADANGGFSVGRAIRVGRMLEDHGYFHYEEPCPFPELEQTAQVAAALDIPVSGGEQDISLPQFQRMIAQRAVDIVQPDIGYIGGVSRARKVAVLAEAAGIPCTPHCANDSLMQVFTLHLAAAMPACTQHQEWSIEHTPWTRGVYEPVLQVVDGAVPAPTSPGWGVALDPAFERTADVTTSVV</sequence>
<dbReference type="InterPro" id="IPR036849">
    <property type="entry name" value="Enolase-like_C_sf"/>
</dbReference>
<dbReference type="RefSeq" id="WP_142103722.1">
    <property type="nucleotide sequence ID" value="NZ_VFPH01000002.1"/>
</dbReference>
<dbReference type="Proteomes" id="UP000319818">
    <property type="component" value="Unassembled WGS sequence"/>
</dbReference>
<accession>A0A543FST6</accession>
<name>A0A543FST6_9PSEU</name>
<dbReference type="AlphaFoldDB" id="A0A543FST6"/>
<dbReference type="Gene3D" id="3.30.390.10">
    <property type="entry name" value="Enolase-like, N-terminal domain"/>
    <property type="match status" value="1"/>
</dbReference>
<dbReference type="EMBL" id="VFPH01000002">
    <property type="protein sequence ID" value="TQM36872.1"/>
    <property type="molecule type" value="Genomic_DNA"/>
</dbReference>
<gene>
    <name evidence="3" type="ORF">FB388_4059</name>
</gene>
<reference evidence="3 4" key="1">
    <citation type="submission" date="2019-06" db="EMBL/GenBank/DDBJ databases">
        <title>Sequencing the genomes of 1000 actinobacteria strains.</title>
        <authorList>
            <person name="Klenk H.-P."/>
        </authorList>
    </citation>
    <scope>NUCLEOTIDE SEQUENCE [LARGE SCALE GENOMIC DNA]</scope>
    <source>
        <strain evidence="3 4">DSM 45511</strain>
    </source>
</reference>
<dbReference type="SFLD" id="SFLDG00179">
    <property type="entry name" value="mandelate_racemase"/>
    <property type="match status" value="1"/>
</dbReference>
<feature type="domain" description="Mandelate racemase/muconate lactonizing enzyme C-terminal" evidence="2">
    <location>
        <begin position="126"/>
        <end position="231"/>
    </location>
</feature>
<dbReference type="InterPro" id="IPR013342">
    <property type="entry name" value="Mandelate_racemase_C"/>
</dbReference>
<keyword evidence="1" id="KW-0456">Lyase</keyword>
<proteinExistence type="predicted"/>
<keyword evidence="4" id="KW-1185">Reference proteome</keyword>
<evidence type="ECO:0000259" key="2">
    <source>
        <dbReference type="SMART" id="SM00922"/>
    </source>
</evidence>
<dbReference type="PANTHER" id="PTHR48080:SF2">
    <property type="entry name" value="D-GALACTONATE DEHYDRATASE"/>
    <property type="match status" value="1"/>
</dbReference>
<dbReference type="GO" id="GO:0016829">
    <property type="term" value="F:lyase activity"/>
    <property type="evidence" value="ECO:0007669"/>
    <property type="project" value="UniProtKB-KW"/>
</dbReference>
<dbReference type="CDD" id="cd03316">
    <property type="entry name" value="MR_like"/>
    <property type="match status" value="1"/>
</dbReference>